<keyword evidence="10" id="KW-0408">Iron</keyword>
<comment type="caution">
    <text evidence="13">The sequence shown here is derived from an EMBL/GenBank/DDBJ whole genome shotgun (WGS) entry which is preliminary data.</text>
</comment>
<dbReference type="PANTHER" id="PTHR38604:SF1">
    <property type="entry name" value="PERIPLASMIC NITRATE REDUCTASE, ELECTRON TRANSFER SUBUNIT"/>
    <property type="match status" value="1"/>
</dbReference>
<evidence type="ECO:0000256" key="12">
    <source>
        <dbReference type="SAM" id="SignalP"/>
    </source>
</evidence>
<evidence type="ECO:0000256" key="1">
    <source>
        <dbReference type="ARBA" id="ARBA00004418"/>
    </source>
</evidence>
<evidence type="ECO:0000313" key="13">
    <source>
        <dbReference type="EMBL" id="MBD3867488.1"/>
    </source>
</evidence>
<accession>A0A8J6XTF2</accession>
<evidence type="ECO:0000256" key="6">
    <source>
        <dbReference type="ARBA" id="ARBA00022723"/>
    </source>
</evidence>
<keyword evidence="7 12" id="KW-0732">Signal</keyword>
<dbReference type="EMBL" id="JACXWD010000011">
    <property type="protein sequence ID" value="MBD3867488.1"/>
    <property type="molecule type" value="Genomic_DNA"/>
</dbReference>
<keyword evidence="6" id="KW-0479">Metal-binding</keyword>
<dbReference type="SUPFAM" id="SSF48695">
    <property type="entry name" value="Multiheme cytochromes"/>
    <property type="match status" value="1"/>
</dbReference>
<evidence type="ECO:0000256" key="2">
    <source>
        <dbReference type="ARBA" id="ARBA00007368"/>
    </source>
</evidence>
<dbReference type="InterPro" id="IPR036280">
    <property type="entry name" value="Multihaem_cyt_sf"/>
</dbReference>
<feature type="chain" id="PRO_5035258713" description="Periplasmic nitrate reductase, electron transfer subunit" evidence="12">
    <location>
        <begin position="24"/>
        <end position="159"/>
    </location>
</feature>
<reference evidence="13 14" key="1">
    <citation type="submission" date="2020-08" db="EMBL/GenBank/DDBJ databases">
        <title>Acidobacteriota in marine sediments use diverse sulfur dissimilation pathways.</title>
        <authorList>
            <person name="Wasmund K."/>
        </authorList>
    </citation>
    <scope>NUCLEOTIDE SEQUENCE [LARGE SCALE GENOMIC DNA]</scope>
    <source>
        <strain evidence="13">MAG AM4</strain>
    </source>
</reference>
<dbReference type="InterPro" id="IPR005591">
    <property type="entry name" value="NapB"/>
</dbReference>
<proteinExistence type="inferred from homology"/>
<evidence type="ECO:0000256" key="8">
    <source>
        <dbReference type="ARBA" id="ARBA00022764"/>
    </source>
</evidence>
<name>A0A8J6XTF2_9BACT</name>
<keyword evidence="9" id="KW-0249">Electron transport</keyword>
<dbReference type="PROSITE" id="PS51257">
    <property type="entry name" value="PROKAR_LIPOPROTEIN"/>
    <property type="match status" value="1"/>
</dbReference>
<gene>
    <name evidence="13" type="ORF">IFK94_05120</name>
</gene>
<dbReference type="Proteomes" id="UP000648239">
    <property type="component" value="Unassembled WGS sequence"/>
</dbReference>
<keyword evidence="5" id="KW-0349">Heme</keyword>
<evidence type="ECO:0000256" key="10">
    <source>
        <dbReference type="ARBA" id="ARBA00023004"/>
    </source>
</evidence>
<evidence type="ECO:0000256" key="4">
    <source>
        <dbReference type="ARBA" id="ARBA00022448"/>
    </source>
</evidence>
<dbReference type="GO" id="GO:0046872">
    <property type="term" value="F:metal ion binding"/>
    <property type="evidence" value="ECO:0007669"/>
    <property type="project" value="UniProtKB-KW"/>
</dbReference>
<evidence type="ECO:0000256" key="3">
    <source>
        <dbReference type="ARBA" id="ARBA00013773"/>
    </source>
</evidence>
<dbReference type="Gene3D" id="1.10.1130.10">
    <property type="entry name" value="Flavocytochrome C3, Chain A"/>
    <property type="match status" value="1"/>
</dbReference>
<organism evidence="13 14">
    <name type="scientific">Candidatus Polarisedimenticola svalbardensis</name>
    <dbReference type="NCBI Taxonomy" id="2886004"/>
    <lineage>
        <taxon>Bacteria</taxon>
        <taxon>Pseudomonadati</taxon>
        <taxon>Acidobacteriota</taxon>
        <taxon>Candidatus Polarisedimenticolia</taxon>
        <taxon>Candidatus Polarisedimenticolales</taxon>
        <taxon>Candidatus Polarisedimenticolaceae</taxon>
        <taxon>Candidatus Polarisedimenticola</taxon>
    </lineage>
</organism>
<sequence length="159" mass="17060">MKQCVKILMVAAVILLLAGAGCAKKVKETEDSQLGLSKTSVFDNPDPVLASTTAGEPGENQTVDAYFNEAPPMIPHLIEDFIPIRIGENMCMECHDLPDAIGQEPAEGDPTPIPASHYTDLRNDPGTVTDHVVGARFTCTQCHATQLDAEPLVANTYAR</sequence>
<keyword evidence="4" id="KW-0813">Transport</keyword>
<evidence type="ECO:0000256" key="11">
    <source>
        <dbReference type="ARBA" id="ARBA00031832"/>
    </source>
</evidence>
<evidence type="ECO:0000256" key="5">
    <source>
        <dbReference type="ARBA" id="ARBA00022617"/>
    </source>
</evidence>
<dbReference type="AlphaFoldDB" id="A0A8J6XTF2"/>
<dbReference type="GO" id="GO:0042597">
    <property type="term" value="C:periplasmic space"/>
    <property type="evidence" value="ECO:0007669"/>
    <property type="project" value="UniProtKB-SubCell"/>
</dbReference>
<keyword evidence="8" id="KW-0574">Periplasm</keyword>
<dbReference type="GO" id="GO:0009061">
    <property type="term" value="P:anaerobic respiration"/>
    <property type="evidence" value="ECO:0007669"/>
    <property type="project" value="InterPro"/>
</dbReference>
<protein>
    <recommendedName>
        <fullName evidence="3">Periplasmic nitrate reductase, electron transfer subunit</fullName>
    </recommendedName>
    <alternativeName>
        <fullName evidence="11">Diheme cytochrome c NapB</fullName>
    </alternativeName>
</protein>
<dbReference type="Pfam" id="PF03892">
    <property type="entry name" value="NapB"/>
    <property type="match status" value="1"/>
</dbReference>
<comment type="similarity">
    <text evidence="2">Belongs to the NapB family.</text>
</comment>
<evidence type="ECO:0000256" key="7">
    <source>
        <dbReference type="ARBA" id="ARBA00022729"/>
    </source>
</evidence>
<comment type="subcellular location">
    <subcellularLocation>
        <location evidence="1">Periplasm</location>
    </subcellularLocation>
</comment>
<dbReference type="PANTHER" id="PTHR38604">
    <property type="entry name" value="PERIPLASMIC NITRATE REDUCTASE, ELECTRON TRANSFER SUBUNIT"/>
    <property type="match status" value="1"/>
</dbReference>
<evidence type="ECO:0000256" key="9">
    <source>
        <dbReference type="ARBA" id="ARBA00022982"/>
    </source>
</evidence>
<evidence type="ECO:0000313" key="14">
    <source>
        <dbReference type="Proteomes" id="UP000648239"/>
    </source>
</evidence>
<feature type="signal peptide" evidence="12">
    <location>
        <begin position="1"/>
        <end position="23"/>
    </location>
</feature>